<dbReference type="PANTHER" id="PTHR37292">
    <property type="entry name" value="VNG6097C"/>
    <property type="match status" value="1"/>
</dbReference>
<evidence type="ECO:0000313" key="3">
    <source>
        <dbReference type="Proteomes" id="UP001370348"/>
    </source>
</evidence>
<protein>
    <submittedName>
        <fullName evidence="2">DUF262 domain-containing protein</fullName>
    </submittedName>
</protein>
<dbReference type="Pfam" id="PF03235">
    <property type="entry name" value="GmrSD_N"/>
    <property type="match status" value="1"/>
</dbReference>
<dbReference type="EMBL" id="CP089984">
    <property type="protein sequence ID" value="WXB19102.1"/>
    <property type="molecule type" value="Genomic_DNA"/>
</dbReference>
<dbReference type="RefSeq" id="WP_394828725.1">
    <property type="nucleotide sequence ID" value="NZ_CP089984.1"/>
</dbReference>
<accession>A0ABZ2M9F0</accession>
<sequence length="597" mass="67042">MDRLLWAHREVWHIGGVGQNSIGPTVANPSRGSALHTPLDKPPSAFTLTVRKILNRVQAGEIRVPTFQRPLRWTAPDVLKLFDSILKGYPVGSLLFWKHVFAPDPALRIGNARIDAPAVPDGWYIVDGQQRITALAAALLDLDHGGDRRWTARFDPTSSSFLSGPAEPSDQRRHVPLSVLGDIRRLGKWFRECDLSDEEQNRVEEVQQRLLDYEVPAYLVESDDAEALRGIFARLNSTGARMRADEVFQALLGTGTPGERSPSRSIDLVALQQACDLDNFGQPPRGEVLKALLAMSGLDPTKRLEDLGEHVATELVSASEASEALQRTVAFLQTSMDAADPGAGIPAYDFVPYPVVFILLARWFHLFPEPDATTRKELSRWLWRAVVTGVHQRAEVSAMRYQIRAITGTMEDSLRKLQSRVPVDVKIEWSTLDPFHASHAASRVELLALLSRGPRDRFGPVSWRALISGGKRVAREIIRSSAWHGWEPESQRLARTAANRALLDARHTGLSVEFRRWKWEDDRDALESHLIDETGFKMLHDDPAAFLRHRGARVRTEVSKFLSQRVGLDEPRLFPAESYYETDDMDPRADTTKLEHS</sequence>
<dbReference type="PANTHER" id="PTHR37292:SF2">
    <property type="entry name" value="DUF262 DOMAIN-CONTAINING PROTEIN"/>
    <property type="match status" value="1"/>
</dbReference>
<reference evidence="2 3" key="1">
    <citation type="submission" date="2021-12" db="EMBL/GenBank/DDBJ databases">
        <title>Discovery of the Pendulisporaceae a myxobacterial family with distinct sporulation behavior and unique specialized metabolism.</title>
        <authorList>
            <person name="Garcia R."/>
            <person name="Popoff A."/>
            <person name="Bader C.D."/>
            <person name="Loehr J."/>
            <person name="Walesch S."/>
            <person name="Walt C."/>
            <person name="Boldt J."/>
            <person name="Bunk B."/>
            <person name="Haeckl F.J.F.P.J."/>
            <person name="Gunesch A.P."/>
            <person name="Birkelbach J."/>
            <person name="Nuebel U."/>
            <person name="Pietschmann T."/>
            <person name="Bach T."/>
            <person name="Mueller R."/>
        </authorList>
    </citation>
    <scope>NUCLEOTIDE SEQUENCE [LARGE SCALE GENOMIC DNA]</scope>
    <source>
        <strain evidence="2 3">MSr11954</strain>
    </source>
</reference>
<organism evidence="2 3">
    <name type="scientific">Pendulispora albinea</name>
    <dbReference type="NCBI Taxonomy" id="2741071"/>
    <lineage>
        <taxon>Bacteria</taxon>
        <taxon>Pseudomonadati</taxon>
        <taxon>Myxococcota</taxon>
        <taxon>Myxococcia</taxon>
        <taxon>Myxococcales</taxon>
        <taxon>Sorangiineae</taxon>
        <taxon>Pendulisporaceae</taxon>
        <taxon>Pendulispora</taxon>
    </lineage>
</organism>
<evidence type="ECO:0000313" key="2">
    <source>
        <dbReference type="EMBL" id="WXB19102.1"/>
    </source>
</evidence>
<gene>
    <name evidence="2" type="ORF">LZC94_17910</name>
</gene>
<dbReference type="InterPro" id="IPR004919">
    <property type="entry name" value="GmrSD_N"/>
</dbReference>
<evidence type="ECO:0000259" key="1">
    <source>
        <dbReference type="Pfam" id="PF03235"/>
    </source>
</evidence>
<dbReference type="Proteomes" id="UP001370348">
    <property type="component" value="Chromosome"/>
</dbReference>
<proteinExistence type="predicted"/>
<keyword evidence="3" id="KW-1185">Reference proteome</keyword>
<name>A0ABZ2M9F0_9BACT</name>
<feature type="domain" description="GmrSD restriction endonucleases N-terminal" evidence="1">
    <location>
        <begin position="51"/>
        <end position="252"/>
    </location>
</feature>